<feature type="compositionally biased region" description="Acidic residues" evidence="1">
    <location>
        <begin position="500"/>
        <end position="511"/>
    </location>
</feature>
<reference evidence="3 4" key="1">
    <citation type="submission" date="2023-11" db="EMBL/GenBank/DDBJ databases">
        <authorList>
            <person name="Okamura Y."/>
        </authorList>
    </citation>
    <scope>NUCLEOTIDE SEQUENCE [LARGE SCALE GENOMIC DNA]</scope>
</reference>
<comment type="caution">
    <text evidence="3">The sequence shown here is derived from an EMBL/GenBank/DDBJ whole genome shotgun (WGS) entry which is preliminary data.</text>
</comment>
<evidence type="ECO:0000313" key="4">
    <source>
        <dbReference type="Proteomes" id="UP001497472"/>
    </source>
</evidence>
<dbReference type="InterPro" id="IPR000467">
    <property type="entry name" value="G_patch_dom"/>
</dbReference>
<proteinExistence type="predicted"/>
<evidence type="ECO:0000313" key="3">
    <source>
        <dbReference type="EMBL" id="CAK1548817.1"/>
    </source>
</evidence>
<feature type="domain" description="G-patch" evidence="2">
    <location>
        <begin position="274"/>
        <end position="320"/>
    </location>
</feature>
<keyword evidence="4" id="KW-1185">Reference proteome</keyword>
<dbReference type="EMBL" id="CAVLEF010000011">
    <property type="protein sequence ID" value="CAK1548817.1"/>
    <property type="molecule type" value="Genomic_DNA"/>
</dbReference>
<dbReference type="SMART" id="SM00443">
    <property type="entry name" value="G_patch"/>
    <property type="match status" value="1"/>
</dbReference>
<evidence type="ECO:0000259" key="2">
    <source>
        <dbReference type="PROSITE" id="PS50174"/>
    </source>
</evidence>
<sequence>MGRSEIEKCLTFEKGPLFKGTLKKGFGTTLLLYSSSELKKRNQIKKITAAISSRFIKNTLGSVVKFIQQESEASLIFNKLTKDEARFIKKFCTILKQQMLFNDLFSPMCRNLLWKIKNELDSRHQFQIVSDTTVDRMTSERCVTLKKVPRLSNKKKKSKKGNVNSVTNESIENLLSRLSVKQDASSNQKNSKNITFEPEKKMPLQEVNDQMQPVTIAIGSKADVENVDKRIKSQIEEHPKKIKPSTTPNKSAIDARKLPEREAKLIEGLSTPIESAIGLRMMHAMGWGGGALGVREDGIKEPIMPRVDLVRKAGFGHVKGGNSETSKSSKDRTKQTPSQASRPSRVREITDSIKRSLSIYPDQSCPKSEGHNTTDEDIVSLLTPREQKISKKALNKLKKRLFLMISCLDLLEGSRESVNIDCRMQSKSKRYLKLLCRSINRGKAEKFAYSIETCVWLEISRFKDHCVIPSIKTKSFTLRKVSRDDGSSVIATPDQMSEVESSDSDEDDADETLSRPAVNVAQNGSVEHKERSVKEKAATIFEFTNKNDSQQFHENEYPSKFNFSLKINNTKMTSPSNSCTNVRITRKTGEKMTAQIAKNVQKSIAKELNPKSLPRLKCHGVHDDSLIYSCYDDKSYEFLKNVLTCYQIVKYDVTGSHIVRVSAKVFGGSCKSVLALLKLYHDVDVGSWEVQQITQYDDQMTFSAVVDKNSFKYICDNYFSLSAGVCDLLFEIIS</sequence>
<protein>
    <recommendedName>
        <fullName evidence="2">G-patch domain-containing protein</fullName>
    </recommendedName>
</protein>
<name>A0AAV1JL75_9NEOP</name>
<dbReference type="Proteomes" id="UP001497472">
    <property type="component" value="Unassembled WGS sequence"/>
</dbReference>
<dbReference type="PROSITE" id="PS50174">
    <property type="entry name" value="G_PATCH"/>
    <property type="match status" value="1"/>
</dbReference>
<evidence type="ECO:0000256" key="1">
    <source>
        <dbReference type="SAM" id="MobiDB-lite"/>
    </source>
</evidence>
<feature type="region of interest" description="Disordered" evidence="1">
    <location>
        <begin position="315"/>
        <end position="348"/>
    </location>
</feature>
<dbReference type="AlphaFoldDB" id="A0AAV1JL75"/>
<accession>A0AAV1JL75</accession>
<organism evidence="3 4">
    <name type="scientific">Leptosia nina</name>
    <dbReference type="NCBI Taxonomy" id="320188"/>
    <lineage>
        <taxon>Eukaryota</taxon>
        <taxon>Metazoa</taxon>
        <taxon>Ecdysozoa</taxon>
        <taxon>Arthropoda</taxon>
        <taxon>Hexapoda</taxon>
        <taxon>Insecta</taxon>
        <taxon>Pterygota</taxon>
        <taxon>Neoptera</taxon>
        <taxon>Endopterygota</taxon>
        <taxon>Lepidoptera</taxon>
        <taxon>Glossata</taxon>
        <taxon>Ditrysia</taxon>
        <taxon>Papilionoidea</taxon>
        <taxon>Pieridae</taxon>
        <taxon>Pierinae</taxon>
        <taxon>Leptosia</taxon>
    </lineage>
</organism>
<dbReference type="GO" id="GO:0003676">
    <property type="term" value="F:nucleic acid binding"/>
    <property type="evidence" value="ECO:0007669"/>
    <property type="project" value="InterPro"/>
</dbReference>
<feature type="region of interest" description="Disordered" evidence="1">
    <location>
        <begin position="487"/>
        <end position="531"/>
    </location>
</feature>
<gene>
    <name evidence="3" type="ORF">LNINA_LOCUS8169</name>
</gene>
<dbReference type="Pfam" id="PF01585">
    <property type="entry name" value="G-patch"/>
    <property type="match status" value="1"/>
</dbReference>